<keyword evidence="1" id="KW-0238">DNA-binding</keyword>
<feature type="non-terminal residue" evidence="3">
    <location>
        <position position="1"/>
    </location>
</feature>
<dbReference type="GO" id="GO:0032259">
    <property type="term" value="P:methylation"/>
    <property type="evidence" value="ECO:0007669"/>
    <property type="project" value="UniProtKB-KW"/>
</dbReference>
<feature type="domain" description="Cas12f1-like TNB" evidence="2">
    <location>
        <begin position="69"/>
        <end position="135"/>
    </location>
</feature>
<dbReference type="GO" id="GO:0003677">
    <property type="term" value="F:DNA binding"/>
    <property type="evidence" value="ECO:0007669"/>
    <property type="project" value="UniProtKB-KW"/>
</dbReference>
<reference evidence="3" key="2">
    <citation type="journal article" date="2014" name="ISME J.">
        <title>Microbial stratification in low pH oxic and suboxic macroscopic growths along an acid mine drainage.</title>
        <authorList>
            <person name="Mendez-Garcia C."/>
            <person name="Mesa V."/>
            <person name="Sprenger R.R."/>
            <person name="Richter M."/>
            <person name="Diez M.S."/>
            <person name="Solano J."/>
            <person name="Bargiela R."/>
            <person name="Golyshina O.V."/>
            <person name="Manteca A."/>
            <person name="Ramos J.L."/>
            <person name="Gallego J.R."/>
            <person name="Llorente I."/>
            <person name="Martins Dos Santos V.A."/>
            <person name="Jensen O.N."/>
            <person name="Pelaez A.I."/>
            <person name="Sanchez J."/>
            <person name="Ferrer M."/>
        </authorList>
    </citation>
    <scope>NUCLEOTIDE SEQUENCE</scope>
</reference>
<proteinExistence type="predicted"/>
<gene>
    <name evidence="3" type="ORF">B1B_10136</name>
</gene>
<accession>T0ZZE3</accession>
<evidence type="ECO:0000259" key="2">
    <source>
        <dbReference type="Pfam" id="PF07282"/>
    </source>
</evidence>
<dbReference type="GO" id="GO:0008168">
    <property type="term" value="F:methyltransferase activity"/>
    <property type="evidence" value="ECO:0007669"/>
    <property type="project" value="UniProtKB-KW"/>
</dbReference>
<dbReference type="NCBIfam" id="NF040570">
    <property type="entry name" value="guided_TnpB"/>
    <property type="match status" value="1"/>
</dbReference>
<comment type="caution">
    <text evidence="3">The sequence shown here is derived from an EMBL/GenBank/DDBJ whole genome shotgun (WGS) entry which is preliminary data.</text>
</comment>
<dbReference type="InterPro" id="IPR010095">
    <property type="entry name" value="Cas12f1-like_TNB"/>
</dbReference>
<keyword evidence="3" id="KW-0808">Transferase</keyword>
<evidence type="ECO:0000313" key="3">
    <source>
        <dbReference type="EMBL" id="EQD53621.1"/>
    </source>
</evidence>
<evidence type="ECO:0000256" key="1">
    <source>
        <dbReference type="ARBA" id="ARBA00023125"/>
    </source>
</evidence>
<name>T0ZZE3_9ZZZZ</name>
<dbReference type="Pfam" id="PF07282">
    <property type="entry name" value="Cas12f1-like_TNB"/>
    <property type="match status" value="1"/>
</dbReference>
<reference evidence="3" key="1">
    <citation type="submission" date="2013-08" db="EMBL/GenBank/DDBJ databases">
        <authorList>
            <person name="Mendez C."/>
            <person name="Richter M."/>
            <person name="Ferrer M."/>
            <person name="Sanchez J."/>
        </authorList>
    </citation>
    <scope>NUCLEOTIDE SEQUENCE</scope>
</reference>
<sequence>ARLTATLVDRRRAWIEETTTQMVRDYDVIVVEDLRIANMTRSAKGTVEKPGTNVAAKSGLNRAILAQCWGLWLQRLKEKAATCGVLVLEVSPRHTSRECRSCGHVAANNRQSQALFVCESCSYERHADTNAAQNILDRGMKNLGFADGHAVTARGDSGLPGSVKREALQPVA</sequence>
<protein>
    <submittedName>
        <fullName evidence="3">DNA (Cytosine-5-)-methyltransferase</fullName>
    </submittedName>
</protein>
<dbReference type="EMBL" id="AUZY01006668">
    <property type="protein sequence ID" value="EQD53621.1"/>
    <property type="molecule type" value="Genomic_DNA"/>
</dbReference>
<dbReference type="AlphaFoldDB" id="T0ZZE3"/>
<keyword evidence="3" id="KW-0489">Methyltransferase</keyword>
<organism evidence="3">
    <name type="scientific">mine drainage metagenome</name>
    <dbReference type="NCBI Taxonomy" id="410659"/>
    <lineage>
        <taxon>unclassified sequences</taxon>
        <taxon>metagenomes</taxon>
        <taxon>ecological metagenomes</taxon>
    </lineage>
</organism>